<dbReference type="GeneID" id="20207858"/>
<dbReference type="CTD" id="20207858"/>
<proteinExistence type="predicted"/>
<dbReference type="GO" id="GO:0043565">
    <property type="term" value="F:sequence-specific DNA binding"/>
    <property type="evidence" value="ECO:0000318"/>
    <property type="project" value="GO_Central"/>
</dbReference>
<feature type="region of interest" description="Disordered" evidence="2">
    <location>
        <begin position="185"/>
        <end position="216"/>
    </location>
</feature>
<reference evidence="3 5" key="2">
    <citation type="journal article" date="2013" name="Nature">
        <title>Insights into bilaterian evolution from three spiralian genomes.</title>
        <authorList>
            <person name="Simakov O."/>
            <person name="Marletaz F."/>
            <person name="Cho S.J."/>
            <person name="Edsinger-Gonzales E."/>
            <person name="Havlak P."/>
            <person name="Hellsten U."/>
            <person name="Kuo D.H."/>
            <person name="Larsson T."/>
            <person name="Lv J."/>
            <person name="Arendt D."/>
            <person name="Savage R."/>
            <person name="Osoegawa K."/>
            <person name="de Jong P."/>
            <person name="Grimwood J."/>
            <person name="Chapman J.A."/>
            <person name="Shapiro H."/>
            <person name="Aerts A."/>
            <person name="Otillar R.P."/>
            <person name="Terry A.Y."/>
            <person name="Boore J.L."/>
            <person name="Grigoriev I.V."/>
            <person name="Lindberg D.R."/>
            <person name="Seaver E.C."/>
            <person name="Weisblat D.A."/>
            <person name="Putnam N.H."/>
            <person name="Rokhsar D.S."/>
        </authorList>
    </citation>
    <scope>NUCLEOTIDE SEQUENCE</scope>
</reference>
<evidence type="ECO:0000313" key="5">
    <source>
        <dbReference type="Proteomes" id="UP000015101"/>
    </source>
</evidence>
<evidence type="ECO:0000256" key="1">
    <source>
        <dbReference type="SAM" id="Coils"/>
    </source>
</evidence>
<feature type="region of interest" description="Disordered" evidence="2">
    <location>
        <begin position="435"/>
        <end position="653"/>
    </location>
</feature>
<sequence length="725" mass="85539">MKQSEVITEPYLNYGYRSFYPYNPWTANNVKTHYSQPLVPAFVRQSSNILPPNFSPPPVLKNDNDVIDDADDDGIYVHIGPVKLIMEKHGRNIADYFALRVVHEVPAELLEEVEGIYFSDFIVRDLYGRLFIYKENIMKFINKYGPYNLRLKNPYQLSNVNNFSQFYTFNKNKYQKNLLTSTTTSTEKSIHRQNVSTPHRLDKGNVENEDVRHSEFKKPNSIPLRLQKNKQQQENTNMTTNKNAIFQTSNTNQKTDHQRKLNNDITIELPDLSQPPPNWFSQQHQQLIQQHQQQQHQQMIRQHQQQQQHQQLIQQHQQQQQQLIQQHHQQQQHQQQVNTMTPQEYYLAQVAEYLPPQLLQQPAQLPTIFDPTNVSHPSSTLYSNSFLLSQWPLQQFHELPYNQCLVNPDINYHHDQYPQTIDWIWPQEDMSQPIHYTDPYNPYPQQHQNFDPVHHSTFPNYQQFYNGHTEPKKDERMSKQGDRKYSRSRDHDSDYKRHKTDMDNRHILSTHPSQRKRTNSRSPSMCTSKRSSDYRNGRDFHVEKHDSRLPSRSRSKHYEKCSSRGGDGGRHKRSCSRGSRRYERSGSRSERSSHSGHCEKSSSRSHKDGASVSTKYGNRSSTFTNKPDREPSIKAKSQAYHPNSGRHSKNATNATTYTHCDDQKINHSHNHSHNYHRYNESYANTKRLNESVVYDVGLNLWRRPRNASLKRKLSLAEDFDVKKMR</sequence>
<protein>
    <submittedName>
        <fullName evidence="3 4">Uncharacterized protein</fullName>
    </submittedName>
</protein>
<evidence type="ECO:0000313" key="3">
    <source>
        <dbReference type="EMBL" id="ESN93489.1"/>
    </source>
</evidence>
<feature type="compositionally biased region" description="Basic and acidic residues" evidence="2">
    <location>
        <begin position="530"/>
        <end position="549"/>
    </location>
</feature>
<evidence type="ECO:0000256" key="2">
    <source>
        <dbReference type="SAM" id="MobiDB-lite"/>
    </source>
</evidence>
<dbReference type="RefSeq" id="XP_009028355.1">
    <property type="nucleotide sequence ID" value="XM_009030107.1"/>
</dbReference>
<name>T1FGA9_HELRO</name>
<dbReference type="EnsemblMetazoa" id="HelroT180805">
    <property type="protein sequence ID" value="HelroP180805"/>
    <property type="gene ID" value="HelroG180805"/>
</dbReference>
<reference evidence="5" key="1">
    <citation type="submission" date="2012-12" db="EMBL/GenBank/DDBJ databases">
        <authorList>
            <person name="Hellsten U."/>
            <person name="Grimwood J."/>
            <person name="Chapman J.A."/>
            <person name="Shapiro H."/>
            <person name="Aerts A."/>
            <person name="Otillar R.P."/>
            <person name="Terry A.Y."/>
            <person name="Boore J.L."/>
            <person name="Simakov O."/>
            <person name="Marletaz F."/>
            <person name="Cho S.-J."/>
            <person name="Edsinger-Gonzales E."/>
            <person name="Havlak P."/>
            <person name="Kuo D.-H."/>
            <person name="Larsson T."/>
            <person name="Lv J."/>
            <person name="Arendt D."/>
            <person name="Savage R."/>
            <person name="Osoegawa K."/>
            <person name="de Jong P."/>
            <person name="Lindberg D.R."/>
            <person name="Seaver E.C."/>
            <person name="Weisblat D.A."/>
            <person name="Putnam N.H."/>
            <person name="Grigoriev I.V."/>
            <person name="Rokhsar D.S."/>
        </authorList>
    </citation>
    <scope>NUCLEOTIDE SEQUENCE</scope>
</reference>
<dbReference type="InParanoid" id="T1FGA9"/>
<feature type="compositionally biased region" description="Basic residues" evidence="2">
    <location>
        <begin position="570"/>
        <end position="579"/>
    </location>
</feature>
<feature type="compositionally biased region" description="Polar residues" evidence="2">
    <location>
        <begin position="457"/>
        <end position="466"/>
    </location>
</feature>
<gene>
    <name evidence="4" type="primary">20207858</name>
    <name evidence="3" type="ORF">HELRODRAFT_180805</name>
</gene>
<organism evidence="4 5">
    <name type="scientific">Helobdella robusta</name>
    <name type="common">Californian leech</name>
    <dbReference type="NCBI Taxonomy" id="6412"/>
    <lineage>
        <taxon>Eukaryota</taxon>
        <taxon>Metazoa</taxon>
        <taxon>Spiralia</taxon>
        <taxon>Lophotrochozoa</taxon>
        <taxon>Annelida</taxon>
        <taxon>Clitellata</taxon>
        <taxon>Hirudinea</taxon>
        <taxon>Rhynchobdellida</taxon>
        <taxon>Glossiphoniidae</taxon>
        <taxon>Helobdella</taxon>
    </lineage>
</organism>
<accession>T1FGA9</accession>
<keyword evidence="1" id="KW-0175">Coiled coil</keyword>
<dbReference type="GO" id="GO:0005634">
    <property type="term" value="C:nucleus"/>
    <property type="evidence" value="ECO:0000318"/>
    <property type="project" value="GO_Central"/>
</dbReference>
<dbReference type="Proteomes" id="UP000015101">
    <property type="component" value="Unassembled WGS sequence"/>
</dbReference>
<dbReference type="KEGG" id="hro:HELRODRAFT_180805"/>
<feature type="compositionally biased region" description="Basic and acidic residues" evidence="2">
    <location>
        <begin position="580"/>
        <end position="609"/>
    </location>
</feature>
<feature type="compositionally biased region" description="Polar residues" evidence="2">
    <location>
        <begin position="611"/>
        <end position="625"/>
    </location>
</feature>
<dbReference type="GO" id="GO:0010468">
    <property type="term" value="P:regulation of gene expression"/>
    <property type="evidence" value="ECO:0000318"/>
    <property type="project" value="GO_Central"/>
</dbReference>
<evidence type="ECO:0000313" key="4">
    <source>
        <dbReference type="EnsemblMetazoa" id="HelroP180805"/>
    </source>
</evidence>
<dbReference type="HOGENOM" id="CLU_381856_0_0_1"/>
<feature type="compositionally biased region" description="Basic and acidic residues" evidence="2">
    <location>
        <begin position="199"/>
        <end position="216"/>
    </location>
</feature>
<reference evidence="4" key="3">
    <citation type="submission" date="2015-06" db="UniProtKB">
        <authorList>
            <consortium name="EnsemblMetazoa"/>
        </authorList>
    </citation>
    <scope>IDENTIFICATION</scope>
</reference>
<dbReference type="EMBL" id="AMQM01007378">
    <property type="status" value="NOT_ANNOTATED_CDS"/>
    <property type="molecule type" value="Genomic_DNA"/>
</dbReference>
<feature type="compositionally biased region" description="Polar residues" evidence="2">
    <location>
        <begin position="520"/>
        <end position="529"/>
    </location>
</feature>
<feature type="compositionally biased region" description="Basic and acidic residues" evidence="2">
    <location>
        <begin position="469"/>
        <end position="506"/>
    </location>
</feature>
<dbReference type="AlphaFoldDB" id="T1FGA9"/>
<feature type="coiled-coil region" evidence="1">
    <location>
        <begin position="302"/>
        <end position="333"/>
    </location>
</feature>
<dbReference type="EMBL" id="KB097605">
    <property type="protein sequence ID" value="ESN93489.1"/>
    <property type="molecule type" value="Genomic_DNA"/>
</dbReference>
<keyword evidence="5" id="KW-1185">Reference proteome</keyword>